<name>A0A4P2PTQ5_SORCE</name>
<sequence length="244" mass="25802">MIDPDRSTGDVERARSGDAVATLVAGYGDFLRFVERRVGSQAVAEDLLQEAFARGIDRIGELRSDESVTAWFYRTLRNAVVDHFRRRGASERAMAALSAELDEAVPPDAEARRGAACQCVRGLVGVLKPEYAVALQRVEVDGVSVQAFAEEASITANNAAVRLFRAREALRKRVAATCGACADEGCVDCSCGPLPAGGIREPTGCGAREPTGRGAREPTGRGAREPTGRGAREPTGGCARGPGR</sequence>
<keyword evidence="5" id="KW-0804">Transcription</keyword>
<dbReference type="SUPFAM" id="SSF88946">
    <property type="entry name" value="Sigma2 domain of RNA polymerase sigma factors"/>
    <property type="match status" value="1"/>
</dbReference>
<dbReference type="GO" id="GO:0006352">
    <property type="term" value="P:DNA-templated transcription initiation"/>
    <property type="evidence" value="ECO:0007669"/>
    <property type="project" value="InterPro"/>
</dbReference>
<evidence type="ECO:0000313" key="8">
    <source>
        <dbReference type="EMBL" id="AUX20105.1"/>
    </source>
</evidence>
<accession>A0A4P2PTQ5</accession>
<comment type="similarity">
    <text evidence="1">Belongs to the sigma-70 factor family. ECF subfamily.</text>
</comment>
<dbReference type="AlphaFoldDB" id="A0A4P2PTQ5"/>
<dbReference type="SUPFAM" id="SSF88659">
    <property type="entry name" value="Sigma3 and sigma4 domains of RNA polymerase sigma factors"/>
    <property type="match status" value="1"/>
</dbReference>
<dbReference type="EMBL" id="CP012670">
    <property type="protein sequence ID" value="AUX20105.1"/>
    <property type="molecule type" value="Genomic_DNA"/>
</dbReference>
<dbReference type="InterPro" id="IPR039425">
    <property type="entry name" value="RNA_pol_sigma-70-like"/>
</dbReference>
<evidence type="ECO:0000259" key="7">
    <source>
        <dbReference type="Pfam" id="PF04542"/>
    </source>
</evidence>
<dbReference type="GO" id="GO:0016987">
    <property type="term" value="F:sigma factor activity"/>
    <property type="evidence" value="ECO:0007669"/>
    <property type="project" value="UniProtKB-KW"/>
</dbReference>
<feature type="domain" description="RNA polymerase sigma-70 region 2" evidence="7">
    <location>
        <begin position="30"/>
        <end position="88"/>
    </location>
</feature>
<feature type="compositionally biased region" description="Basic and acidic residues" evidence="6">
    <location>
        <begin position="210"/>
        <end position="232"/>
    </location>
</feature>
<evidence type="ECO:0000256" key="4">
    <source>
        <dbReference type="ARBA" id="ARBA00023125"/>
    </source>
</evidence>
<dbReference type="InterPro" id="IPR007627">
    <property type="entry name" value="RNA_pol_sigma70_r2"/>
</dbReference>
<keyword evidence="4" id="KW-0238">DNA-binding</keyword>
<dbReference type="InterPro" id="IPR013325">
    <property type="entry name" value="RNA_pol_sigma_r2"/>
</dbReference>
<dbReference type="GO" id="GO:0000428">
    <property type="term" value="C:DNA-directed RNA polymerase complex"/>
    <property type="evidence" value="ECO:0007669"/>
    <property type="project" value="UniProtKB-KW"/>
</dbReference>
<dbReference type="OrthoDB" id="9803470at2"/>
<evidence type="ECO:0000256" key="2">
    <source>
        <dbReference type="ARBA" id="ARBA00023015"/>
    </source>
</evidence>
<dbReference type="InterPro" id="IPR036388">
    <property type="entry name" value="WH-like_DNA-bd_sf"/>
</dbReference>
<proteinExistence type="inferred from homology"/>
<evidence type="ECO:0000256" key="3">
    <source>
        <dbReference type="ARBA" id="ARBA00023082"/>
    </source>
</evidence>
<reference evidence="8 9" key="1">
    <citation type="submission" date="2015-09" db="EMBL/GenBank/DDBJ databases">
        <title>Sorangium comparison.</title>
        <authorList>
            <person name="Zaburannyi N."/>
            <person name="Bunk B."/>
            <person name="Overmann J."/>
            <person name="Mueller R."/>
        </authorList>
    </citation>
    <scope>NUCLEOTIDE SEQUENCE [LARGE SCALE GENOMIC DNA]</scope>
    <source>
        <strain evidence="8 9">So ceGT47</strain>
    </source>
</reference>
<evidence type="ECO:0000256" key="6">
    <source>
        <dbReference type="SAM" id="MobiDB-lite"/>
    </source>
</evidence>
<dbReference type="Proteomes" id="UP000295781">
    <property type="component" value="Chromosome"/>
</dbReference>
<dbReference type="PANTHER" id="PTHR43133">
    <property type="entry name" value="RNA POLYMERASE ECF-TYPE SIGMA FACTO"/>
    <property type="match status" value="1"/>
</dbReference>
<evidence type="ECO:0000256" key="1">
    <source>
        <dbReference type="ARBA" id="ARBA00010641"/>
    </source>
</evidence>
<feature type="region of interest" description="Disordered" evidence="6">
    <location>
        <begin position="200"/>
        <end position="244"/>
    </location>
</feature>
<dbReference type="Gene3D" id="1.10.10.10">
    <property type="entry name" value="Winged helix-like DNA-binding domain superfamily/Winged helix DNA-binding domain"/>
    <property type="match status" value="1"/>
</dbReference>
<keyword evidence="3" id="KW-0731">Sigma factor</keyword>
<dbReference type="Pfam" id="PF04542">
    <property type="entry name" value="Sigma70_r2"/>
    <property type="match status" value="1"/>
</dbReference>
<keyword evidence="8" id="KW-0240">DNA-directed RNA polymerase</keyword>
<dbReference type="RefSeq" id="WP_129345055.1">
    <property type="nucleotide sequence ID" value="NZ_CP012670.1"/>
</dbReference>
<dbReference type="PANTHER" id="PTHR43133:SF8">
    <property type="entry name" value="RNA POLYMERASE SIGMA FACTOR HI_1459-RELATED"/>
    <property type="match status" value="1"/>
</dbReference>
<dbReference type="NCBIfam" id="TIGR02937">
    <property type="entry name" value="sigma70-ECF"/>
    <property type="match status" value="1"/>
</dbReference>
<dbReference type="InterPro" id="IPR013324">
    <property type="entry name" value="RNA_pol_sigma_r3/r4-like"/>
</dbReference>
<protein>
    <submittedName>
        <fullName evidence="8">DNA-directed RNA polymerase sigma-70 factor</fullName>
    </submittedName>
</protein>
<keyword evidence="2" id="KW-0805">Transcription regulation</keyword>
<evidence type="ECO:0000313" key="9">
    <source>
        <dbReference type="Proteomes" id="UP000295781"/>
    </source>
</evidence>
<dbReference type="InterPro" id="IPR014284">
    <property type="entry name" value="RNA_pol_sigma-70_dom"/>
</dbReference>
<evidence type="ECO:0000256" key="5">
    <source>
        <dbReference type="ARBA" id="ARBA00023163"/>
    </source>
</evidence>
<gene>
    <name evidence="8" type="ORF">SOCEGT47_005680</name>
</gene>
<dbReference type="Gene3D" id="1.10.1740.10">
    <property type="match status" value="1"/>
</dbReference>
<organism evidence="8 9">
    <name type="scientific">Sorangium cellulosum</name>
    <name type="common">Polyangium cellulosum</name>
    <dbReference type="NCBI Taxonomy" id="56"/>
    <lineage>
        <taxon>Bacteria</taxon>
        <taxon>Pseudomonadati</taxon>
        <taxon>Myxococcota</taxon>
        <taxon>Polyangia</taxon>
        <taxon>Polyangiales</taxon>
        <taxon>Polyangiaceae</taxon>
        <taxon>Sorangium</taxon>
    </lineage>
</organism>
<dbReference type="GO" id="GO:0003677">
    <property type="term" value="F:DNA binding"/>
    <property type="evidence" value="ECO:0007669"/>
    <property type="project" value="UniProtKB-KW"/>
</dbReference>